<evidence type="ECO:0000256" key="5">
    <source>
        <dbReference type="ARBA" id="ARBA00023242"/>
    </source>
</evidence>
<evidence type="ECO:0000313" key="9">
    <source>
        <dbReference type="Proteomes" id="UP000651452"/>
    </source>
</evidence>
<evidence type="ECO:0000313" key="8">
    <source>
        <dbReference type="EMBL" id="KAF9700151.1"/>
    </source>
</evidence>
<dbReference type="AlphaFoldDB" id="A0A8H7JD12"/>
<comment type="subcellular location">
    <subcellularLocation>
        <location evidence="1">Nucleus</location>
    </subcellularLocation>
</comment>
<dbReference type="PANTHER" id="PTHR33572:SF18">
    <property type="entry name" value="SPORE DEVELOPMENT REGULATOR VOSA"/>
    <property type="match status" value="1"/>
</dbReference>
<dbReference type="Pfam" id="PF11754">
    <property type="entry name" value="Velvet"/>
    <property type="match status" value="1"/>
</dbReference>
<feature type="region of interest" description="Disordered" evidence="6">
    <location>
        <begin position="68"/>
        <end position="133"/>
    </location>
</feature>
<dbReference type="OrthoDB" id="5599552at2759"/>
<dbReference type="Gene3D" id="2.60.40.3960">
    <property type="entry name" value="Velvet domain"/>
    <property type="match status" value="1"/>
</dbReference>
<feature type="compositionally biased region" description="Polar residues" evidence="6">
    <location>
        <begin position="113"/>
        <end position="131"/>
    </location>
</feature>
<name>A0A8H7JD12_9PLEO</name>
<gene>
    <name evidence="8" type="ORF">EKO04_001347</name>
</gene>
<protein>
    <recommendedName>
        <fullName evidence="7">Velvet domain-containing protein</fullName>
    </recommendedName>
</protein>
<sequence>MLGIYRLHFRLYEFNVDRHEAQYLASITSDKFSVLAPKDFKGMEESSGLSRNIADQGVRLRLRKEARTAAGNKRSYPYDSPIGITPARPNMPNDYSSSYDGEHSPVKRESGYNPANHSETSVHPSLEQSYGAQPPYKRTFPSYPSVGQAPSVATPYNMMNQSGIIGHHSSLVSPPGVLPSNSPAAYPVDGLGIYGSSPYPSASSTYQSAGVSYQGSNYSNLFYANYDSNIQR</sequence>
<keyword evidence="9" id="KW-1185">Reference proteome</keyword>
<dbReference type="GO" id="GO:0030435">
    <property type="term" value="P:sporulation resulting in formation of a cellular spore"/>
    <property type="evidence" value="ECO:0007669"/>
    <property type="project" value="UniProtKB-KW"/>
</dbReference>
<proteinExistence type="predicted"/>
<keyword evidence="5" id="KW-0539">Nucleus</keyword>
<keyword evidence="2" id="KW-0749">Sporulation</keyword>
<dbReference type="GO" id="GO:0005634">
    <property type="term" value="C:nucleus"/>
    <property type="evidence" value="ECO:0007669"/>
    <property type="project" value="UniProtKB-SubCell"/>
</dbReference>
<evidence type="ECO:0000256" key="3">
    <source>
        <dbReference type="ARBA" id="ARBA00023015"/>
    </source>
</evidence>
<dbReference type="EMBL" id="RZGK01000003">
    <property type="protein sequence ID" value="KAF9700151.1"/>
    <property type="molecule type" value="Genomic_DNA"/>
</dbReference>
<dbReference type="PROSITE" id="PS51821">
    <property type="entry name" value="VELVET"/>
    <property type="match status" value="1"/>
</dbReference>
<keyword evidence="4" id="KW-0804">Transcription</keyword>
<dbReference type="InterPro" id="IPR037525">
    <property type="entry name" value="Velvet_dom"/>
</dbReference>
<dbReference type="InterPro" id="IPR038491">
    <property type="entry name" value="Velvet_dom_sf"/>
</dbReference>
<dbReference type="PANTHER" id="PTHR33572">
    <property type="entry name" value="SPORE DEVELOPMENT REGULATOR VOSA"/>
    <property type="match status" value="1"/>
</dbReference>
<evidence type="ECO:0000256" key="1">
    <source>
        <dbReference type="ARBA" id="ARBA00004123"/>
    </source>
</evidence>
<evidence type="ECO:0000259" key="7">
    <source>
        <dbReference type="PROSITE" id="PS51821"/>
    </source>
</evidence>
<keyword evidence="3" id="KW-0805">Transcription regulation</keyword>
<comment type="caution">
    <text evidence="8">The sequence shown here is derived from an EMBL/GenBank/DDBJ whole genome shotgun (WGS) entry which is preliminary data.</text>
</comment>
<evidence type="ECO:0000256" key="4">
    <source>
        <dbReference type="ARBA" id="ARBA00023163"/>
    </source>
</evidence>
<feature type="domain" description="Velvet" evidence="7">
    <location>
        <begin position="1"/>
        <end position="63"/>
    </location>
</feature>
<evidence type="ECO:0000256" key="6">
    <source>
        <dbReference type="SAM" id="MobiDB-lite"/>
    </source>
</evidence>
<evidence type="ECO:0000256" key="2">
    <source>
        <dbReference type="ARBA" id="ARBA00022969"/>
    </source>
</evidence>
<feature type="compositionally biased region" description="Basic and acidic residues" evidence="6">
    <location>
        <begin position="100"/>
        <end position="110"/>
    </location>
</feature>
<reference evidence="8" key="2">
    <citation type="submission" date="2020-09" db="EMBL/GenBank/DDBJ databases">
        <title>Reference genome assembly for Australian Ascochyta lentis isolate Al4.</title>
        <authorList>
            <person name="Lee R.C."/>
            <person name="Farfan-Caceres L.M."/>
            <person name="Debler J.W."/>
            <person name="Williams A.H."/>
            <person name="Henares B.M."/>
        </authorList>
    </citation>
    <scope>NUCLEOTIDE SEQUENCE</scope>
    <source>
        <strain evidence="8">Al4</strain>
    </source>
</reference>
<reference evidence="8" key="1">
    <citation type="submission" date="2018-12" db="EMBL/GenBank/DDBJ databases">
        <authorList>
            <person name="Syme R.A."/>
            <person name="Farfan-Caceres L."/>
            <person name="Lichtenzveig J."/>
        </authorList>
    </citation>
    <scope>NUCLEOTIDE SEQUENCE</scope>
    <source>
        <strain evidence="8">Al4</strain>
    </source>
</reference>
<dbReference type="Proteomes" id="UP000651452">
    <property type="component" value="Unassembled WGS sequence"/>
</dbReference>
<accession>A0A8H7JD12</accession>
<dbReference type="InterPro" id="IPR021740">
    <property type="entry name" value="Velvet"/>
</dbReference>
<organism evidence="8 9">
    <name type="scientific">Ascochyta lentis</name>
    <dbReference type="NCBI Taxonomy" id="205686"/>
    <lineage>
        <taxon>Eukaryota</taxon>
        <taxon>Fungi</taxon>
        <taxon>Dikarya</taxon>
        <taxon>Ascomycota</taxon>
        <taxon>Pezizomycotina</taxon>
        <taxon>Dothideomycetes</taxon>
        <taxon>Pleosporomycetidae</taxon>
        <taxon>Pleosporales</taxon>
        <taxon>Pleosporineae</taxon>
        <taxon>Didymellaceae</taxon>
        <taxon>Ascochyta</taxon>
    </lineage>
</organism>